<evidence type="ECO:0000256" key="1">
    <source>
        <dbReference type="SAM" id="MobiDB-lite"/>
    </source>
</evidence>
<feature type="compositionally biased region" description="Basic and acidic residues" evidence="1">
    <location>
        <begin position="353"/>
        <end position="366"/>
    </location>
</feature>
<evidence type="ECO:0000256" key="2">
    <source>
        <dbReference type="SAM" id="Phobius"/>
    </source>
</evidence>
<gene>
    <name evidence="3" type="ORF">GCK32_007064</name>
</gene>
<accession>A0AAN8FMU2</accession>
<feature type="transmembrane region" description="Helical" evidence="2">
    <location>
        <begin position="321"/>
        <end position="347"/>
    </location>
</feature>
<feature type="region of interest" description="Disordered" evidence="1">
    <location>
        <begin position="90"/>
        <end position="295"/>
    </location>
</feature>
<keyword evidence="2" id="KW-0812">Transmembrane</keyword>
<comment type="caution">
    <text evidence="3">The sequence shown here is derived from an EMBL/GenBank/DDBJ whole genome shotgun (WGS) entry which is preliminary data.</text>
</comment>
<feature type="compositionally biased region" description="Low complexity" evidence="1">
    <location>
        <begin position="239"/>
        <end position="262"/>
    </location>
</feature>
<feature type="compositionally biased region" description="Low complexity" evidence="1">
    <location>
        <begin position="126"/>
        <end position="136"/>
    </location>
</feature>
<keyword evidence="2" id="KW-1133">Transmembrane helix</keyword>
<reference evidence="3 4" key="1">
    <citation type="submission" date="2019-10" db="EMBL/GenBank/DDBJ databases">
        <title>Assembly and Annotation for the nematode Trichostrongylus colubriformis.</title>
        <authorList>
            <person name="Martin J."/>
        </authorList>
    </citation>
    <scope>NUCLEOTIDE SEQUENCE [LARGE SCALE GENOMIC DNA]</scope>
    <source>
        <strain evidence="3">G859</strain>
        <tissue evidence="3">Whole worm</tissue>
    </source>
</reference>
<dbReference type="Proteomes" id="UP001331761">
    <property type="component" value="Unassembled WGS sequence"/>
</dbReference>
<name>A0AAN8FMU2_TRICO</name>
<feature type="compositionally biased region" description="Basic residues" evidence="1">
    <location>
        <begin position="197"/>
        <end position="216"/>
    </location>
</feature>
<sequence>MRGITSLQSNPFLLILIVVTLFVCTVMLSSTMQDITSTSADQRPFPQPFQEAASELPASEDLSQETISTEIVFTIPEEGTIITDPASMMGEEESAITKSPPSPPSLKKRKKPKMTGKPASSQSPLSPTVTVESDTVPPSPSTTKKSKSSELPESQSKTTSKPELSSPPPSTTHAATVASDGTTKPTSQPSLSDLKLPKRTKKPAKTPHRSHSRRNTVGKEASTKLAEPPPTSTTPPPEESSSIGTSSSISSEASSTETEIGTVSDRMTSMKSNDSADTVQTQGEETTSMSVKQKSTLAPAFIEERNKDRIKGWRRQGNAGAMALCACGSAMTILLTILAILLCRLLAQNKGESGVKSKESDGDGMKSDIIGDTEGEAPSSGPCSFTW</sequence>
<keyword evidence="4" id="KW-1185">Reference proteome</keyword>
<protein>
    <submittedName>
        <fullName evidence="3">Uncharacterized protein</fullName>
    </submittedName>
</protein>
<feature type="region of interest" description="Disordered" evidence="1">
    <location>
        <begin position="353"/>
        <end position="387"/>
    </location>
</feature>
<feature type="transmembrane region" description="Helical" evidence="2">
    <location>
        <begin position="12"/>
        <end position="32"/>
    </location>
</feature>
<organism evidence="3 4">
    <name type="scientific">Trichostrongylus colubriformis</name>
    <name type="common">Black scour worm</name>
    <dbReference type="NCBI Taxonomy" id="6319"/>
    <lineage>
        <taxon>Eukaryota</taxon>
        <taxon>Metazoa</taxon>
        <taxon>Ecdysozoa</taxon>
        <taxon>Nematoda</taxon>
        <taxon>Chromadorea</taxon>
        <taxon>Rhabditida</taxon>
        <taxon>Rhabditina</taxon>
        <taxon>Rhabditomorpha</taxon>
        <taxon>Strongyloidea</taxon>
        <taxon>Trichostrongylidae</taxon>
        <taxon>Trichostrongylus</taxon>
    </lineage>
</organism>
<keyword evidence="2" id="KW-0472">Membrane</keyword>
<dbReference type="EMBL" id="WIXE01008030">
    <property type="protein sequence ID" value="KAK5979749.1"/>
    <property type="molecule type" value="Genomic_DNA"/>
</dbReference>
<proteinExistence type="predicted"/>
<evidence type="ECO:0000313" key="3">
    <source>
        <dbReference type="EMBL" id="KAK5979749.1"/>
    </source>
</evidence>
<evidence type="ECO:0000313" key="4">
    <source>
        <dbReference type="Proteomes" id="UP001331761"/>
    </source>
</evidence>
<dbReference type="AlphaFoldDB" id="A0AAN8FMU2"/>
<feature type="compositionally biased region" description="Pro residues" evidence="1">
    <location>
        <begin position="227"/>
        <end position="238"/>
    </location>
</feature>
<feature type="compositionally biased region" description="Polar residues" evidence="1">
    <location>
        <begin position="171"/>
        <end position="191"/>
    </location>
</feature>
<feature type="compositionally biased region" description="Polar residues" evidence="1">
    <location>
        <begin position="265"/>
        <end position="295"/>
    </location>
</feature>